<evidence type="ECO:0000313" key="9">
    <source>
        <dbReference type="EMBL" id="MBM7613611.1"/>
    </source>
</evidence>
<protein>
    <submittedName>
        <fullName evidence="9">Uncharacterized membrane protein YcaP (DUF421 family)</fullName>
    </submittedName>
</protein>
<feature type="transmembrane region" description="Helical" evidence="7">
    <location>
        <begin position="60"/>
        <end position="82"/>
    </location>
</feature>
<evidence type="ECO:0000256" key="4">
    <source>
        <dbReference type="ARBA" id="ARBA00022692"/>
    </source>
</evidence>
<evidence type="ECO:0000256" key="6">
    <source>
        <dbReference type="ARBA" id="ARBA00023136"/>
    </source>
</evidence>
<dbReference type="InterPro" id="IPR023090">
    <property type="entry name" value="UPF0702_alpha/beta_dom_sf"/>
</dbReference>
<dbReference type="Proteomes" id="UP001314796">
    <property type="component" value="Unassembled WGS sequence"/>
</dbReference>
<evidence type="ECO:0000259" key="8">
    <source>
        <dbReference type="Pfam" id="PF04239"/>
    </source>
</evidence>
<keyword evidence="4 7" id="KW-0812">Transmembrane</keyword>
<accession>A0ABS2NL55</accession>
<dbReference type="EMBL" id="JAFBEE010000001">
    <property type="protein sequence ID" value="MBM7613611.1"/>
    <property type="molecule type" value="Genomic_DNA"/>
</dbReference>
<comment type="subcellular location">
    <subcellularLocation>
        <location evidence="1">Cell membrane</location>
        <topology evidence="1">Multi-pass membrane protein</topology>
    </subcellularLocation>
</comment>
<comment type="caution">
    <text evidence="9">The sequence shown here is derived from an EMBL/GenBank/DDBJ whole genome shotgun (WGS) entry which is preliminary data.</text>
</comment>
<evidence type="ECO:0000256" key="1">
    <source>
        <dbReference type="ARBA" id="ARBA00004651"/>
    </source>
</evidence>
<evidence type="ECO:0000256" key="2">
    <source>
        <dbReference type="ARBA" id="ARBA00006448"/>
    </source>
</evidence>
<dbReference type="PANTHER" id="PTHR34582">
    <property type="entry name" value="UPF0702 TRANSMEMBRANE PROTEIN YCAP"/>
    <property type="match status" value="1"/>
</dbReference>
<evidence type="ECO:0000313" key="10">
    <source>
        <dbReference type="Proteomes" id="UP001314796"/>
    </source>
</evidence>
<dbReference type="Pfam" id="PF04239">
    <property type="entry name" value="DUF421"/>
    <property type="match status" value="1"/>
</dbReference>
<dbReference type="PANTHER" id="PTHR34582:SF6">
    <property type="entry name" value="UPF0702 TRANSMEMBRANE PROTEIN YCAP"/>
    <property type="match status" value="1"/>
</dbReference>
<gene>
    <name evidence="9" type="ORF">JOC73_000119</name>
</gene>
<dbReference type="InterPro" id="IPR007353">
    <property type="entry name" value="DUF421"/>
</dbReference>
<dbReference type="RefSeq" id="WP_204399898.1">
    <property type="nucleotide sequence ID" value="NZ_JAFBEE010000001.1"/>
</dbReference>
<keyword evidence="5 7" id="KW-1133">Transmembrane helix</keyword>
<name>A0ABS2NL55_9FIRM</name>
<evidence type="ECO:0000256" key="7">
    <source>
        <dbReference type="SAM" id="Phobius"/>
    </source>
</evidence>
<evidence type="ECO:0000256" key="5">
    <source>
        <dbReference type="ARBA" id="ARBA00022989"/>
    </source>
</evidence>
<keyword evidence="10" id="KW-1185">Reference proteome</keyword>
<organism evidence="9 10">
    <name type="scientific">Alkaliphilus hydrothermalis</name>
    <dbReference type="NCBI Taxonomy" id="1482730"/>
    <lineage>
        <taxon>Bacteria</taxon>
        <taxon>Bacillati</taxon>
        <taxon>Bacillota</taxon>
        <taxon>Clostridia</taxon>
        <taxon>Peptostreptococcales</taxon>
        <taxon>Natronincolaceae</taxon>
        <taxon>Alkaliphilus</taxon>
    </lineage>
</organism>
<feature type="transmembrane region" description="Helical" evidence="7">
    <location>
        <begin position="6"/>
        <end position="27"/>
    </location>
</feature>
<feature type="domain" description="YetF C-terminal" evidence="8">
    <location>
        <begin position="83"/>
        <end position="215"/>
    </location>
</feature>
<comment type="similarity">
    <text evidence="2">Belongs to the UPF0702 family.</text>
</comment>
<dbReference type="Gene3D" id="3.30.240.20">
    <property type="entry name" value="bsu07140 like domains"/>
    <property type="match status" value="2"/>
</dbReference>
<keyword evidence="6 7" id="KW-0472">Membrane</keyword>
<feature type="transmembrane region" description="Helical" evidence="7">
    <location>
        <begin position="34"/>
        <end position="54"/>
    </location>
</feature>
<reference evidence="9 10" key="1">
    <citation type="submission" date="2021-01" db="EMBL/GenBank/DDBJ databases">
        <title>Genomic Encyclopedia of Type Strains, Phase IV (KMG-IV): sequencing the most valuable type-strain genomes for metagenomic binning, comparative biology and taxonomic classification.</title>
        <authorList>
            <person name="Goeker M."/>
        </authorList>
    </citation>
    <scope>NUCLEOTIDE SEQUENCE [LARGE SCALE GENOMIC DNA]</scope>
    <source>
        <strain evidence="9 10">DSM 25890</strain>
    </source>
</reference>
<proteinExistence type="inferred from homology"/>
<sequence>MNVYLLVFLRIISIMSLLLFMVLLVMGKRPIGELPVFDFLTIVVIGAVVGADIADPSIKHLPTAFAIVVLALLQKIISTLSIKSKRVKKLINFEPTIVAVGGELHYKNIKKIDYTVDEILMLLREKDIFDLNRVGYAIIEQNGNLSVLRKSQEEPLTPKQMNIYTPESSLHTTVISEGKLQRNNLNSTTFTEEYIQAGIKEKGYKSIEEVFFASIDRNGLMNISGYVEKEVVIS</sequence>
<keyword evidence="3" id="KW-1003">Cell membrane</keyword>
<evidence type="ECO:0000256" key="3">
    <source>
        <dbReference type="ARBA" id="ARBA00022475"/>
    </source>
</evidence>